<dbReference type="EMBL" id="CP002691">
    <property type="protein sequence ID" value="AEE49249.1"/>
    <property type="molecule type" value="Genomic_DNA"/>
</dbReference>
<dbReference type="OrthoDB" id="713689at2"/>
<name>F4KW61_HALH1</name>
<organism evidence="3 4">
    <name type="scientific">Haliscomenobacter hydrossis (strain ATCC 27775 / DSM 1100 / LMG 10767 / O)</name>
    <dbReference type="NCBI Taxonomy" id="760192"/>
    <lineage>
        <taxon>Bacteria</taxon>
        <taxon>Pseudomonadati</taxon>
        <taxon>Bacteroidota</taxon>
        <taxon>Saprospiria</taxon>
        <taxon>Saprospirales</taxon>
        <taxon>Haliscomenobacteraceae</taxon>
        <taxon>Haliscomenobacter</taxon>
    </lineage>
</organism>
<dbReference type="eggNOG" id="ENOG5030EVG">
    <property type="taxonomic scope" value="Bacteria"/>
</dbReference>
<dbReference type="HOGENOM" id="CLU_099796_0_0_10"/>
<dbReference type="STRING" id="760192.Halhy_1354"/>
<dbReference type="KEGG" id="hhy:Halhy_1354"/>
<dbReference type="Proteomes" id="UP000008461">
    <property type="component" value="Chromosome"/>
</dbReference>
<protein>
    <recommendedName>
        <fullName evidence="5">Type 1 periplasmic binding fold superfamily protein</fullName>
    </recommendedName>
</protein>
<evidence type="ECO:0000313" key="3">
    <source>
        <dbReference type="EMBL" id="AEE49249.1"/>
    </source>
</evidence>
<sequence>MKIHFLLMPLLAFMGLALLSCEKDDDNGPDNEQELITTISLKFTGGGQTLTFTAEDKDGDGGSAPVIQAITLKANTDYTLSVSFLDASKTPTEDLTTEVKTESNDHLVCYEATGAMAAPQIQDTDAGGKPLGLESKFKTGAAGAGTFKITLKHEADKSSASACSTGETDAESTFNVTVQ</sequence>
<evidence type="ECO:0000313" key="4">
    <source>
        <dbReference type="Proteomes" id="UP000008461"/>
    </source>
</evidence>
<dbReference type="AlphaFoldDB" id="F4KW61"/>
<feature type="signal peptide" evidence="2">
    <location>
        <begin position="1"/>
        <end position="19"/>
    </location>
</feature>
<dbReference type="PROSITE" id="PS51257">
    <property type="entry name" value="PROKAR_LIPOPROTEIN"/>
    <property type="match status" value="1"/>
</dbReference>
<gene>
    <name evidence="3" type="ordered locus">Halhy_1354</name>
</gene>
<feature type="compositionally biased region" description="Polar residues" evidence="1">
    <location>
        <begin position="158"/>
        <end position="179"/>
    </location>
</feature>
<accession>F4KW61</accession>
<proteinExistence type="predicted"/>
<evidence type="ECO:0008006" key="5">
    <source>
        <dbReference type="Google" id="ProtNLM"/>
    </source>
</evidence>
<keyword evidence="4" id="KW-1185">Reference proteome</keyword>
<reference key="2">
    <citation type="submission" date="2011-04" db="EMBL/GenBank/DDBJ databases">
        <title>Complete sequence of chromosome of Haliscomenobacter hydrossis DSM 1100.</title>
        <authorList>
            <consortium name="US DOE Joint Genome Institute (JGI-PGF)"/>
            <person name="Lucas S."/>
            <person name="Han J."/>
            <person name="Lapidus A."/>
            <person name="Bruce D."/>
            <person name="Goodwin L."/>
            <person name="Pitluck S."/>
            <person name="Peters L."/>
            <person name="Kyrpides N."/>
            <person name="Mavromatis K."/>
            <person name="Ivanova N."/>
            <person name="Ovchinnikova G."/>
            <person name="Pagani I."/>
            <person name="Daligault H."/>
            <person name="Detter J.C."/>
            <person name="Han C."/>
            <person name="Land M."/>
            <person name="Hauser L."/>
            <person name="Markowitz V."/>
            <person name="Cheng J.-F."/>
            <person name="Hugenholtz P."/>
            <person name="Woyke T."/>
            <person name="Wu D."/>
            <person name="Verbarg S."/>
            <person name="Frueling A."/>
            <person name="Brambilla E."/>
            <person name="Klenk H.-P."/>
            <person name="Eisen J.A."/>
        </authorList>
    </citation>
    <scope>NUCLEOTIDE SEQUENCE</scope>
    <source>
        <strain>DSM 1100</strain>
    </source>
</reference>
<evidence type="ECO:0000256" key="1">
    <source>
        <dbReference type="SAM" id="MobiDB-lite"/>
    </source>
</evidence>
<dbReference type="RefSeq" id="WP_013763803.1">
    <property type="nucleotide sequence ID" value="NC_015510.1"/>
</dbReference>
<evidence type="ECO:0000256" key="2">
    <source>
        <dbReference type="SAM" id="SignalP"/>
    </source>
</evidence>
<reference evidence="3 4" key="1">
    <citation type="journal article" date="2011" name="Stand. Genomic Sci.">
        <title>Complete genome sequence of Haliscomenobacter hydrossis type strain (O).</title>
        <authorList>
            <consortium name="US DOE Joint Genome Institute (JGI-PGF)"/>
            <person name="Daligault H."/>
            <person name="Lapidus A."/>
            <person name="Zeytun A."/>
            <person name="Nolan M."/>
            <person name="Lucas S."/>
            <person name="Del Rio T.G."/>
            <person name="Tice H."/>
            <person name="Cheng J.F."/>
            <person name="Tapia R."/>
            <person name="Han C."/>
            <person name="Goodwin L."/>
            <person name="Pitluck S."/>
            <person name="Liolios K."/>
            <person name="Pagani I."/>
            <person name="Ivanova N."/>
            <person name="Huntemann M."/>
            <person name="Mavromatis K."/>
            <person name="Mikhailova N."/>
            <person name="Pati A."/>
            <person name="Chen A."/>
            <person name="Palaniappan K."/>
            <person name="Land M."/>
            <person name="Hauser L."/>
            <person name="Brambilla E.M."/>
            <person name="Rohde M."/>
            <person name="Verbarg S."/>
            <person name="Goker M."/>
            <person name="Bristow J."/>
            <person name="Eisen J.A."/>
            <person name="Markowitz V."/>
            <person name="Hugenholtz P."/>
            <person name="Kyrpides N.C."/>
            <person name="Klenk H.P."/>
            <person name="Woyke T."/>
        </authorList>
    </citation>
    <scope>NUCLEOTIDE SEQUENCE [LARGE SCALE GENOMIC DNA]</scope>
    <source>
        <strain evidence="4">ATCC 27775 / DSM 1100 / LMG 10767 / O</strain>
    </source>
</reference>
<feature type="chain" id="PRO_5003312192" description="Type 1 periplasmic binding fold superfamily protein" evidence="2">
    <location>
        <begin position="20"/>
        <end position="179"/>
    </location>
</feature>
<keyword evidence="2" id="KW-0732">Signal</keyword>
<feature type="region of interest" description="Disordered" evidence="1">
    <location>
        <begin position="157"/>
        <end position="179"/>
    </location>
</feature>